<comment type="caution">
    <text evidence="2">The sequence shown here is derived from an EMBL/GenBank/DDBJ whole genome shotgun (WGS) entry which is preliminary data.</text>
</comment>
<gene>
    <name evidence="2" type="ORF">BJ554DRAFT_4289</name>
</gene>
<evidence type="ECO:0008006" key="4">
    <source>
        <dbReference type="Google" id="ProtNLM"/>
    </source>
</evidence>
<keyword evidence="3" id="KW-1185">Reference proteome</keyword>
<dbReference type="EMBL" id="JAEFCI010001850">
    <property type="protein sequence ID" value="KAG5462639.1"/>
    <property type="molecule type" value="Genomic_DNA"/>
</dbReference>
<dbReference type="CDD" id="cd09272">
    <property type="entry name" value="RNase_HI_RT_Ty1"/>
    <property type="match status" value="1"/>
</dbReference>
<proteinExistence type="predicted"/>
<feature type="non-terminal residue" evidence="2">
    <location>
        <position position="1"/>
    </location>
</feature>
<protein>
    <recommendedName>
        <fullName evidence="4">Copia protein</fullName>
    </recommendedName>
</protein>
<dbReference type="AlphaFoldDB" id="A0A8H8DL69"/>
<reference evidence="2 3" key="1">
    <citation type="journal article" name="Sci. Rep.">
        <title>Genome-scale phylogenetic analyses confirm Olpidium as the closest living zoosporic fungus to the non-flagellated, terrestrial fungi.</title>
        <authorList>
            <person name="Chang Y."/>
            <person name="Rochon D."/>
            <person name="Sekimoto S."/>
            <person name="Wang Y."/>
            <person name="Chovatia M."/>
            <person name="Sandor L."/>
            <person name="Salamov A."/>
            <person name="Grigoriev I.V."/>
            <person name="Stajich J.E."/>
            <person name="Spatafora J.W."/>
        </authorList>
    </citation>
    <scope>NUCLEOTIDE SEQUENCE [LARGE SCALE GENOMIC DNA]</scope>
    <source>
        <strain evidence="2">S191</strain>
    </source>
</reference>
<evidence type="ECO:0000313" key="2">
    <source>
        <dbReference type="EMBL" id="KAG5462639.1"/>
    </source>
</evidence>
<name>A0A8H8DL69_9FUNG</name>
<evidence type="ECO:0000256" key="1">
    <source>
        <dbReference type="SAM" id="MobiDB-lite"/>
    </source>
</evidence>
<feature type="region of interest" description="Disordered" evidence="1">
    <location>
        <begin position="1"/>
        <end position="38"/>
    </location>
</feature>
<evidence type="ECO:0000313" key="3">
    <source>
        <dbReference type="Proteomes" id="UP000673691"/>
    </source>
</evidence>
<accession>A0A8H8DL69</accession>
<dbReference type="OrthoDB" id="5423336at2759"/>
<sequence>PTHAEQVPPPRAKNRPRGARTTRVGLDQPTKGTTMVPCPCAATMAPRSRAMPARSDHGVMPARNDHGAPPLRHLYVRECAASSKVELIQVPSASNLADGFTKGLNSINFARFRDATGAKYSALAEGAKEAMWLTPLLEELWEKSPRLVRIHEDNRGTLLLANNPVNHGKTKHISVRWHLMRECVENRDIALASVATEDQTADILTKALGKITHQKHTGGLGLHGNKKAAK</sequence>
<organism evidence="2 3">
    <name type="scientific">Olpidium bornovanus</name>
    <dbReference type="NCBI Taxonomy" id="278681"/>
    <lineage>
        <taxon>Eukaryota</taxon>
        <taxon>Fungi</taxon>
        <taxon>Fungi incertae sedis</taxon>
        <taxon>Olpidiomycota</taxon>
        <taxon>Olpidiomycotina</taxon>
        <taxon>Olpidiomycetes</taxon>
        <taxon>Olpidiales</taxon>
        <taxon>Olpidiaceae</taxon>
        <taxon>Olpidium</taxon>
    </lineage>
</organism>
<dbReference type="Proteomes" id="UP000673691">
    <property type="component" value="Unassembled WGS sequence"/>
</dbReference>